<dbReference type="Pfam" id="PF00248">
    <property type="entry name" value="Aldo_ket_red"/>
    <property type="match status" value="1"/>
</dbReference>
<dbReference type="PANTHER" id="PTHR43625">
    <property type="entry name" value="AFLATOXIN B1 ALDEHYDE REDUCTASE"/>
    <property type="match status" value="1"/>
</dbReference>
<dbReference type="InterPro" id="IPR023210">
    <property type="entry name" value="NADP_OxRdtase_dom"/>
</dbReference>
<evidence type="ECO:0000256" key="1">
    <source>
        <dbReference type="ARBA" id="ARBA00023002"/>
    </source>
</evidence>
<feature type="domain" description="NADP-dependent oxidoreductase" evidence="2">
    <location>
        <begin position="19"/>
        <end position="329"/>
    </location>
</feature>
<keyword evidence="4" id="KW-1185">Reference proteome</keyword>
<feature type="non-terminal residue" evidence="3">
    <location>
        <position position="368"/>
    </location>
</feature>
<gene>
    <name evidence="3" type="ORF">GGX14DRAFT_506701</name>
</gene>
<dbReference type="PANTHER" id="PTHR43625:SF40">
    <property type="entry name" value="ALDO-KETO REDUCTASE YAKC [NADP(+)]"/>
    <property type="match status" value="1"/>
</dbReference>
<evidence type="ECO:0000313" key="4">
    <source>
        <dbReference type="Proteomes" id="UP001219525"/>
    </source>
</evidence>
<keyword evidence="1" id="KW-0560">Oxidoreductase</keyword>
<dbReference type="InterPro" id="IPR050791">
    <property type="entry name" value="Aldo-Keto_reductase"/>
</dbReference>
<name>A0AAD6UPF1_9AGAR</name>
<dbReference type="SUPFAM" id="SSF51430">
    <property type="entry name" value="NAD(P)-linked oxidoreductase"/>
    <property type="match status" value="1"/>
</dbReference>
<comment type="caution">
    <text evidence="3">The sequence shown here is derived from an EMBL/GenBank/DDBJ whole genome shotgun (WGS) entry which is preliminary data.</text>
</comment>
<dbReference type="Gene3D" id="3.20.20.100">
    <property type="entry name" value="NADP-dependent oxidoreductase domain"/>
    <property type="match status" value="1"/>
</dbReference>
<dbReference type="InterPro" id="IPR036812">
    <property type="entry name" value="NAD(P)_OxRdtase_dom_sf"/>
</dbReference>
<reference evidence="3" key="1">
    <citation type="submission" date="2023-03" db="EMBL/GenBank/DDBJ databases">
        <title>Massive genome expansion in bonnet fungi (Mycena s.s.) driven by repeated elements and novel gene families across ecological guilds.</title>
        <authorList>
            <consortium name="Lawrence Berkeley National Laboratory"/>
            <person name="Harder C.B."/>
            <person name="Miyauchi S."/>
            <person name="Viragh M."/>
            <person name="Kuo A."/>
            <person name="Thoen E."/>
            <person name="Andreopoulos B."/>
            <person name="Lu D."/>
            <person name="Skrede I."/>
            <person name="Drula E."/>
            <person name="Henrissat B."/>
            <person name="Morin E."/>
            <person name="Kohler A."/>
            <person name="Barry K."/>
            <person name="LaButti K."/>
            <person name="Morin E."/>
            <person name="Salamov A."/>
            <person name="Lipzen A."/>
            <person name="Mereny Z."/>
            <person name="Hegedus B."/>
            <person name="Baldrian P."/>
            <person name="Stursova M."/>
            <person name="Weitz H."/>
            <person name="Taylor A."/>
            <person name="Grigoriev I.V."/>
            <person name="Nagy L.G."/>
            <person name="Martin F."/>
            <person name="Kauserud H."/>
        </authorList>
    </citation>
    <scope>NUCLEOTIDE SEQUENCE</scope>
    <source>
        <strain evidence="3">9144</strain>
    </source>
</reference>
<protein>
    <submittedName>
        <fullName evidence="3">NADP-dependent oxidoreductase domain-containing protein</fullName>
    </submittedName>
</protein>
<dbReference type="AlphaFoldDB" id="A0AAD6UPF1"/>
<organism evidence="3 4">
    <name type="scientific">Mycena pura</name>
    <dbReference type="NCBI Taxonomy" id="153505"/>
    <lineage>
        <taxon>Eukaryota</taxon>
        <taxon>Fungi</taxon>
        <taxon>Dikarya</taxon>
        <taxon>Basidiomycota</taxon>
        <taxon>Agaricomycotina</taxon>
        <taxon>Agaricomycetes</taxon>
        <taxon>Agaricomycetidae</taxon>
        <taxon>Agaricales</taxon>
        <taxon>Marasmiineae</taxon>
        <taxon>Mycenaceae</taxon>
        <taxon>Mycena</taxon>
    </lineage>
</organism>
<accession>A0AAD6UPF1</accession>
<proteinExistence type="predicted"/>
<dbReference type="EMBL" id="JARJCW010000129">
    <property type="protein sequence ID" value="KAJ7191715.1"/>
    <property type="molecule type" value="Genomic_DNA"/>
</dbReference>
<dbReference type="Proteomes" id="UP001219525">
    <property type="component" value="Unassembled WGS sequence"/>
</dbReference>
<evidence type="ECO:0000313" key="3">
    <source>
        <dbReference type="EMBL" id="KAJ7191715.1"/>
    </source>
</evidence>
<dbReference type="GO" id="GO:0016491">
    <property type="term" value="F:oxidoreductase activity"/>
    <property type="evidence" value="ECO:0007669"/>
    <property type="project" value="UniProtKB-KW"/>
</dbReference>
<sequence length="368" mass="40325">MASYPTRQLGRNGPTVSAIGLGAMGLGGAFYGAADEGRVLEMLSRAADKGVTFWDTSDVYGDSEATIGKWFRSTGRRAEIFLSTKFGGKDLTENAENIWRPNSQPSYIKKQLETSLALMNANPEGTDETKRVKGHIDLYFQHRVDPDTPIELVMETLRPFVENGQVRYLGLSDCGIEVLRRAKAVPGVGEKVVAVQVEFSPFELEVETSGFVTQARELGVAIIPYSPLGRGMITGQYKSRANFEPADIRLFMPRFSEENFPANLKLVHEFEAVAAKYNATPAQIALAWILIGYPDFVPIPGTRNAARVEENSKAAGLKLSEEDMKRINTAVHNADVKGGRLPAGFAASTTSIRMDEWKGETLRVKSAA</sequence>
<dbReference type="GO" id="GO:0005737">
    <property type="term" value="C:cytoplasm"/>
    <property type="evidence" value="ECO:0007669"/>
    <property type="project" value="TreeGrafter"/>
</dbReference>
<evidence type="ECO:0000259" key="2">
    <source>
        <dbReference type="Pfam" id="PF00248"/>
    </source>
</evidence>